<name>W7UYM4_RUMFL</name>
<evidence type="ECO:0000313" key="8">
    <source>
        <dbReference type="Proteomes" id="UP000019365"/>
    </source>
</evidence>
<dbReference type="GO" id="GO:0005829">
    <property type="term" value="C:cytosol"/>
    <property type="evidence" value="ECO:0007669"/>
    <property type="project" value="TreeGrafter"/>
</dbReference>
<dbReference type="GO" id="GO:0005524">
    <property type="term" value="F:ATP binding"/>
    <property type="evidence" value="ECO:0007669"/>
    <property type="project" value="UniProtKB-KW"/>
</dbReference>
<keyword evidence="5" id="KW-0067">ATP-binding</keyword>
<dbReference type="NCBIfam" id="NF005491">
    <property type="entry name" value="PRK07105.1"/>
    <property type="match status" value="1"/>
</dbReference>
<dbReference type="InterPro" id="IPR004625">
    <property type="entry name" value="PyrdxlKinase"/>
</dbReference>
<evidence type="ECO:0000259" key="6">
    <source>
        <dbReference type="Pfam" id="PF08543"/>
    </source>
</evidence>
<evidence type="ECO:0000256" key="1">
    <source>
        <dbReference type="ARBA" id="ARBA00012104"/>
    </source>
</evidence>
<dbReference type="EMBL" id="ATAX01000025">
    <property type="protein sequence ID" value="EWM53532.1"/>
    <property type="molecule type" value="Genomic_DNA"/>
</dbReference>
<accession>W7UYM4</accession>
<evidence type="ECO:0000256" key="2">
    <source>
        <dbReference type="ARBA" id="ARBA00022679"/>
    </source>
</evidence>
<dbReference type="PANTHER" id="PTHR10534:SF2">
    <property type="entry name" value="PYRIDOXAL KINASE"/>
    <property type="match status" value="1"/>
</dbReference>
<dbReference type="PANTHER" id="PTHR10534">
    <property type="entry name" value="PYRIDOXAL KINASE"/>
    <property type="match status" value="1"/>
</dbReference>
<feature type="domain" description="Pyridoxamine kinase/Phosphomethylpyrimidine kinase" evidence="6">
    <location>
        <begin position="69"/>
        <end position="254"/>
    </location>
</feature>
<dbReference type="GO" id="GO:0008478">
    <property type="term" value="F:pyridoxal kinase activity"/>
    <property type="evidence" value="ECO:0007669"/>
    <property type="project" value="UniProtKB-EC"/>
</dbReference>
<dbReference type="PATRIC" id="fig|1341157.4.peg.1941"/>
<dbReference type="OrthoDB" id="9800808at2"/>
<dbReference type="AlphaFoldDB" id="W7UYM4"/>
<dbReference type="eggNOG" id="COG2240">
    <property type="taxonomic scope" value="Bacteria"/>
</dbReference>
<keyword evidence="2" id="KW-0808">Transferase</keyword>
<keyword evidence="3" id="KW-0547">Nucleotide-binding</keyword>
<evidence type="ECO:0000256" key="3">
    <source>
        <dbReference type="ARBA" id="ARBA00022741"/>
    </source>
</evidence>
<protein>
    <recommendedName>
        <fullName evidence="1">pyridoxal kinase</fullName>
        <ecNumber evidence="1">2.7.1.35</ecNumber>
    </recommendedName>
</protein>
<dbReference type="SUPFAM" id="SSF53613">
    <property type="entry name" value="Ribokinase-like"/>
    <property type="match status" value="1"/>
</dbReference>
<dbReference type="RefSeq" id="WP_051456608.1">
    <property type="nucleotide sequence ID" value="NZ_ATAX01000025.1"/>
</dbReference>
<sequence>MKKIVSIQDISCFGKCSLTVALPVISAMGIETAVIPTAVLSTHTGEGFTGYTFRDLTSDIPAIAAHWKSMELRFDALYTGYLGSLEQIGIVSDFFDDFGGKDNHIIVDPVLGDAGKLYAGFSNEFVEGMRKLCAKADFIIPNMTEVSFLLDIPYTETYDESYVKDVLRRLSKLGCKTPVITGIHYDDKLQGAAAYDSRNDEFIFSFGKNINSRFHGTGDIFASVFTGACALGKDLRQCLDISVKFTFDCIEATLPHMEETWYGSCFELCLGKLIEYVKEQ</sequence>
<evidence type="ECO:0000256" key="4">
    <source>
        <dbReference type="ARBA" id="ARBA00022777"/>
    </source>
</evidence>
<keyword evidence="4 7" id="KW-0418">Kinase</keyword>
<evidence type="ECO:0000313" key="7">
    <source>
        <dbReference type="EMBL" id="EWM53532.1"/>
    </source>
</evidence>
<dbReference type="InterPro" id="IPR013749">
    <property type="entry name" value="PM/HMP-P_kinase-1"/>
</dbReference>
<proteinExistence type="predicted"/>
<dbReference type="InterPro" id="IPR029056">
    <property type="entry name" value="Ribokinase-like"/>
</dbReference>
<dbReference type="Proteomes" id="UP000019365">
    <property type="component" value="Unassembled WGS sequence"/>
</dbReference>
<dbReference type="EC" id="2.7.1.35" evidence="1"/>
<gene>
    <name evidence="7" type="ORF">RF007C_07570</name>
</gene>
<dbReference type="Gene3D" id="3.40.1190.20">
    <property type="match status" value="1"/>
</dbReference>
<reference evidence="7 8" key="1">
    <citation type="journal article" date="2014" name="PLoS ONE">
        <title>Rumen cellulosomics: divergent fiber-degrading strategies revealed by comparative genome-wide analysis of six ruminococcal strains.</title>
        <authorList>
            <person name="Dassa B."/>
            <person name="Borovok I."/>
            <person name="Ruimy-Israeli V."/>
            <person name="Lamed R."/>
            <person name="Flint H.J."/>
            <person name="Duncan S.H."/>
            <person name="Henrissat B."/>
            <person name="Coutinho P."/>
            <person name="Morrison M."/>
            <person name="Mosoni P."/>
            <person name="Yeoman C.J."/>
            <person name="White B.A."/>
            <person name="Bayer E.A."/>
        </authorList>
    </citation>
    <scope>NUCLEOTIDE SEQUENCE [LARGE SCALE GENOMIC DNA]</scope>
    <source>
        <strain evidence="7 8">007c</strain>
    </source>
</reference>
<comment type="caution">
    <text evidence="7">The sequence shown here is derived from an EMBL/GenBank/DDBJ whole genome shotgun (WGS) entry which is preliminary data.</text>
</comment>
<dbReference type="Pfam" id="PF08543">
    <property type="entry name" value="Phos_pyr_kin"/>
    <property type="match status" value="1"/>
</dbReference>
<keyword evidence="8" id="KW-1185">Reference proteome</keyword>
<organism evidence="7 8">
    <name type="scientific">Ruminococcus flavefaciens 007c</name>
    <dbReference type="NCBI Taxonomy" id="1341157"/>
    <lineage>
        <taxon>Bacteria</taxon>
        <taxon>Bacillati</taxon>
        <taxon>Bacillota</taxon>
        <taxon>Clostridia</taxon>
        <taxon>Eubacteriales</taxon>
        <taxon>Oscillospiraceae</taxon>
        <taxon>Ruminococcus</taxon>
    </lineage>
</organism>
<evidence type="ECO:0000256" key="5">
    <source>
        <dbReference type="ARBA" id="ARBA00022840"/>
    </source>
</evidence>
<dbReference type="GO" id="GO:0009443">
    <property type="term" value="P:pyridoxal 5'-phosphate salvage"/>
    <property type="evidence" value="ECO:0007669"/>
    <property type="project" value="InterPro"/>
</dbReference>
<dbReference type="CDD" id="cd01173">
    <property type="entry name" value="pyridoxal_pyridoxamine_kinase"/>
    <property type="match status" value="1"/>
</dbReference>